<dbReference type="Gene3D" id="3.20.20.150">
    <property type="entry name" value="Divalent-metal-dependent TIM barrel enzymes"/>
    <property type="match status" value="1"/>
</dbReference>
<dbReference type="OrthoDB" id="9780241at2"/>
<sequence>MRRSIATVSLGGSLPEKLHAIAAAGFHGVEIFDKDLEDYPGTPASVRRLATELGLTITLFQPLRDVEGGTRAAFANALERAKRKIGVMHELDCDTLLLCSNTSPESSSDIAQQYEDLRTIADLAEQEQIRVGYEALAWGRYVRRWRQAWERVNAVNSPAMGIVLDSFHILSLGDTLDGLDKVPLEKLIFVQLADAPGMQMDVQQWSRHFRCYPGKGQMPVVSLAREIDRRGYNGPWSLEIFNDSYRAASVQDMAKEGNRALLWLEKQLNE</sequence>
<feature type="domain" description="Xylose isomerase-like TIM barrel" evidence="1">
    <location>
        <begin position="19"/>
        <end position="256"/>
    </location>
</feature>
<keyword evidence="4" id="KW-1185">Reference proteome</keyword>
<dbReference type="PANTHER" id="PTHR12110">
    <property type="entry name" value="HYDROXYPYRUVATE ISOMERASE"/>
    <property type="match status" value="1"/>
</dbReference>
<dbReference type="Proteomes" id="UP000237073">
    <property type="component" value="Unassembled WGS sequence"/>
</dbReference>
<dbReference type="EMBL" id="PQGE01000002">
    <property type="protein sequence ID" value="POP47215.1"/>
    <property type="molecule type" value="Genomic_DNA"/>
</dbReference>
<evidence type="ECO:0000313" key="5">
    <source>
        <dbReference type="Proteomes" id="UP000247005"/>
    </source>
</evidence>
<dbReference type="AlphaFoldDB" id="A0A2P5GU20"/>
<protein>
    <recommendedName>
        <fullName evidence="1">Xylose isomerase-like TIM barrel domain-containing protein</fullName>
    </recommendedName>
</protein>
<evidence type="ECO:0000313" key="3">
    <source>
        <dbReference type="EMBL" id="POP50061.1"/>
    </source>
</evidence>
<dbReference type="PANTHER" id="PTHR12110:SF21">
    <property type="entry name" value="XYLOSE ISOMERASE-LIKE TIM BARREL DOMAIN-CONTAINING PROTEIN"/>
    <property type="match status" value="1"/>
</dbReference>
<dbReference type="InterPro" id="IPR036237">
    <property type="entry name" value="Xyl_isomerase-like_sf"/>
</dbReference>
<organism evidence="3 5">
    <name type="scientific">Superficieibacter electus</name>
    <dbReference type="NCBI Taxonomy" id="2022662"/>
    <lineage>
        <taxon>Bacteria</taxon>
        <taxon>Pseudomonadati</taxon>
        <taxon>Pseudomonadota</taxon>
        <taxon>Gammaproteobacteria</taxon>
        <taxon>Enterobacterales</taxon>
        <taxon>Enterobacteriaceae</taxon>
        <taxon>Superficieibacter</taxon>
    </lineage>
</organism>
<comment type="caution">
    <text evidence="3">The sequence shown here is derived from an EMBL/GenBank/DDBJ whole genome shotgun (WGS) entry which is preliminary data.</text>
</comment>
<dbReference type="InterPro" id="IPR013022">
    <property type="entry name" value="Xyl_isomerase-like_TIM-brl"/>
</dbReference>
<gene>
    <name evidence="3" type="ORF">CHU32_04560</name>
    <name evidence="2" type="ORF">CHU33_03010</name>
</gene>
<dbReference type="Pfam" id="PF01261">
    <property type="entry name" value="AP_endonuc_2"/>
    <property type="match status" value="1"/>
</dbReference>
<evidence type="ECO:0000313" key="2">
    <source>
        <dbReference type="EMBL" id="POP47215.1"/>
    </source>
</evidence>
<dbReference type="Proteomes" id="UP000247005">
    <property type="component" value="Unassembled WGS sequence"/>
</dbReference>
<proteinExistence type="predicted"/>
<name>A0A2P5GU20_9ENTR</name>
<evidence type="ECO:0000259" key="1">
    <source>
        <dbReference type="Pfam" id="PF01261"/>
    </source>
</evidence>
<accession>A0A2P5GU20</accession>
<evidence type="ECO:0000313" key="4">
    <source>
        <dbReference type="Proteomes" id="UP000237073"/>
    </source>
</evidence>
<dbReference type="InterPro" id="IPR050312">
    <property type="entry name" value="IolE/XylAMocC-like"/>
</dbReference>
<dbReference type="EMBL" id="PQGD01000003">
    <property type="protein sequence ID" value="POP50061.1"/>
    <property type="molecule type" value="Genomic_DNA"/>
</dbReference>
<reference evidence="4 5" key="1">
    <citation type="submission" date="2018-01" db="EMBL/GenBank/DDBJ databases">
        <title>Superficieibacter electus gen. nov., sp. nov., an extended-spectrum beta-lactamase possessing member of the Enterobacteriaceae family, isolated from intensive care unit surfaces.</title>
        <authorList>
            <person name="Potter R.F."/>
            <person name="D'Souza A.W."/>
        </authorList>
    </citation>
    <scope>NUCLEOTIDE SEQUENCE [LARGE SCALE GENOMIC DNA]</scope>
    <source>
        <strain evidence="3 5">BP-1</strain>
        <strain evidence="2 4">BP-2</strain>
    </source>
</reference>
<dbReference type="SUPFAM" id="SSF51658">
    <property type="entry name" value="Xylose isomerase-like"/>
    <property type="match status" value="1"/>
</dbReference>